<feature type="compositionally biased region" description="Basic and acidic residues" evidence="4">
    <location>
        <begin position="235"/>
        <end position="244"/>
    </location>
</feature>
<dbReference type="InterPro" id="IPR001680">
    <property type="entry name" value="WD40_rpt"/>
</dbReference>
<dbReference type="Pfam" id="PF21889">
    <property type="entry name" value="TPR1-like_2nd"/>
    <property type="match status" value="1"/>
</dbReference>
<dbReference type="EMBL" id="CAJZBQ010000033">
    <property type="protein sequence ID" value="CAG9323077.1"/>
    <property type="molecule type" value="Genomic_DNA"/>
</dbReference>
<keyword evidence="1 3" id="KW-0853">WD repeat</keyword>
<proteinExistence type="predicted"/>
<dbReference type="InterPro" id="IPR054080">
    <property type="entry name" value="TPR1-like_2nd"/>
</dbReference>
<dbReference type="InterPro" id="IPR036322">
    <property type="entry name" value="WD40_repeat_dom_sf"/>
</dbReference>
<dbReference type="Pfam" id="PF00400">
    <property type="entry name" value="WD40"/>
    <property type="match status" value="5"/>
</dbReference>
<evidence type="ECO:0000256" key="2">
    <source>
        <dbReference type="ARBA" id="ARBA00022737"/>
    </source>
</evidence>
<dbReference type="PROSITE" id="PS00678">
    <property type="entry name" value="WD_REPEATS_1"/>
    <property type="match status" value="1"/>
</dbReference>
<dbReference type="InterPro" id="IPR015943">
    <property type="entry name" value="WD40/YVTN_repeat-like_dom_sf"/>
</dbReference>
<gene>
    <name evidence="6" type="ORF">BSTOLATCC_MIC32982</name>
</gene>
<dbReference type="PANTHER" id="PTHR19863:SF5">
    <property type="entry name" value="WD REPEAT-CONTAINING PROTEIN 47"/>
    <property type="match status" value="1"/>
</dbReference>
<evidence type="ECO:0000256" key="1">
    <source>
        <dbReference type="ARBA" id="ARBA00022574"/>
    </source>
</evidence>
<evidence type="ECO:0000256" key="4">
    <source>
        <dbReference type="SAM" id="MobiDB-lite"/>
    </source>
</evidence>
<dbReference type="SMART" id="SM00668">
    <property type="entry name" value="CTLH"/>
    <property type="match status" value="1"/>
</dbReference>
<dbReference type="SUPFAM" id="SSF50978">
    <property type="entry name" value="WD40 repeat-like"/>
    <property type="match status" value="1"/>
</dbReference>
<name>A0AAU9J7Y6_9CILI</name>
<dbReference type="InterPro" id="IPR040067">
    <property type="entry name" value="WDR47"/>
</dbReference>
<protein>
    <recommendedName>
        <fullName evidence="5">CTLH domain-containing protein</fullName>
    </recommendedName>
</protein>
<evidence type="ECO:0000259" key="5">
    <source>
        <dbReference type="PROSITE" id="PS50897"/>
    </source>
</evidence>
<feature type="domain" description="CTLH" evidence="5">
    <location>
        <begin position="44"/>
        <end position="99"/>
    </location>
</feature>
<dbReference type="PANTHER" id="PTHR19863">
    <property type="entry name" value="NEMITIN (NEURONAL ENRICHED MAP INTERACTING PROTEIN) HOMOLOG"/>
    <property type="match status" value="1"/>
</dbReference>
<dbReference type="InterPro" id="IPR019775">
    <property type="entry name" value="WD40_repeat_CS"/>
</dbReference>
<feature type="repeat" description="WD" evidence="3">
    <location>
        <begin position="642"/>
        <end position="675"/>
    </location>
</feature>
<dbReference type="CDD" id="cd00200">
    <property type="entry name" value="WD40"/>
    <property type="match status" value="1"/>
</dbReference>
<feature type="repeat" description="WD" evidence="3">
    <location>
        <begin position="443"/>
        <end position="486"/>
    </location>
</feature>
<comment type="caution">
    <text evidence="6">The sequence shown here is derived from an EMBL/GenBank/DDBJ whole genome shotgun (WGS) entry which is preliminary data.</text>
</comment>
<dbReference type="SMART" id="SM00667">
    <property type="entry name" value="LisH"/>
    <property type="match status" value="1"/>
</dbReference>
<dbReference type="SMART" id="SM00320">
    <property type="entry name" value="WD40"/>
    <property type="match status" value="7"/>
</dbReference>
<feature type="region of interest" description="Disordered" evidence="4">
    <location>
        <begin position="214"/>
        <end position="245"/>
    </location>
</feature>
<evidence type="ECO:0000256" key="3">
    <source>
        <dbReference type="PROSITE-ProRule" id="PRU00221"/>
    </source>
</evidence>
<reference evidence="6" key="1">
    <citation type="submission" date="2021-09" db="EMBL/GenBank/DDBJ databases">
        <authorList>
            <consortium name="AG Swart"/>
            <person name="Singh M."/>
            <person name="Singh A."/>
            <person name="Seah K."/>
            <person name="Emmerich C."/>
        </authorList>
    </citation>
    <scope>NUCLEOTIDE SEQUENCE</scope>
    <source>
        <strain evidence="6">ATCC30299</strain>
    </source>
</reference>
<keyword evidence="2" id="KW-0677">Repeat</keyword>
<dbReference type="AlphaFoldDB" id="A0AAU9J7Y6"/>
<evidence type="ECO:0000313" key="6">
    <source>
        <dbReference type="EMBL" id="CAG9323077.1"/>
    </source>
</evidence>
<sequence length="675" mass="76745">MAKLSLSKEETVRLILQYLEANEYHRALIELEKDSKVKLRRYGKEIDFFCNLITDGRFEDAETFITPLKNRSEPSYNKVLYTLRKQRFLEALESATDPKLDDLVGWLKELESVAAREDFSELCHIISLNKIIDHPDYANWNIYRGRINCFNDCLKFLSEIYPISASELPKCSLTELLGQLNSVEILGETGNMRSPKFNSEQNKIRGSFRYSQELNEEKKENASEGSLVINEAENQADREEEAKGNNKKVSFWNIPKVTEEVSDEENKIVYNIEELDVMSPGEDHSLGEDHEEMFRQSSQELMASFNPALLKEMARIEDAKPIRCSAFNVSGDYFVLGTNSNSIKVCSMHNIVDGLMYNEHQGREQYIDIVFELRRAYIGSVYCIDWSRSETQIAAGYSDKNIRVLFCPDFLELQETQSETLMCEEGRYLNGEGELPEIMEVVLQGHQDIVRTVCYNPVDDRILLSGGSNDGDIKVWNTETGQFLQKLQGHNGSIFQIAAEGKASYFISVATDRTLRLWDLRSNKCQMTLNGESFAEMTSVALTNSATQVRAETKDKITNIFLKRQQGKQAAPAKPNLAAVGHADGIVTVWDINAGRLYSKNSYHLAECRSVDFSADTRWLVSSSFDRSIGLVQMDTGSACRLEYHEDRVVSARWHPFLPILLSTSADKTARIFSP</sequence>
<dbReference type="InterPro" id="IPR006594">
    <property type="entry name" value="LisH"/>
</dbReference>
<dbReference type="PROSITE" id="PS50896">
    <property type="entry name" value="LISH"/>
    <property type="match status" value="1"/>
</dbReference>
<dbReference type="Proteomes" id="UP001162131">
    <property type="component" value="Unassembled WGS sequence"/>
</dbReference>
<keyword evidence="7" id="KW-1185">Reference proteome</keyword>
<feature type="repeat" description="WD" evidence="3">
    <location>
        <begin position="487"/>
        <end position="528"/>
    </location>
</feature>
<dbReference type="PROSITE" id="PS50082">
    <property type="entry name" value="WD_REPEATS_2"/>
    <property type="match status" value="3"/>
</dbReference>
<accession>A0AAU9J7Y6</accession>
<organism evidence="6 7">
    <name type="scientific">Blepharisma stoltei</name>
    <dbReference type="NCBI Taxonomy" id="1481888"/>
    <lineage>
        <taxon>Eukaryota</taxon>
        <taxon>Sar</taxon>
        <taxon>Alveolata</taxon>
        <taxon>Ciliophora</taxon>
        <taxon>Postciliodesmatophora</taxon>
        <taxon>Heterotrichea</taxon>
        <taxon>Heterotrichida</taxon>
        <taxon>Blepharismidae</taxon>
        <taxon>Blepharisma</taxon>
    </lineage>
</organism>
<dbReference type="PROSITE" id="PS50294">
    <property type="entry name" value="WD_REPEATS_REGION"/>
    <property type="match status" value="3"/>
</dbReference>
<evidence type="ECO:0000313" key="7">
    <source>
        <dbReference type="Proteomes" id="UP001162131"/>
    </source>
</evidence>
<dbReference type="InterPro" id="IPR006595">
    <property type="entry name" value="CTLH_C"/>
</dbReference>
<dbReference type="PROSITE" id="PS50897">
    <property type="entry name" value="CTLH"/>
    <property type="match status" value="1"/>
</dbReference>
<dbReference type="Gene3D" id="2.130.10.10">
    <property type="entry name" value="YVTN repeat-like/Quinoprotein amine dehydrogenase"/>
    <property type="match status" value="3"/>
</dbReference>